<protein>
    <submittedName>
        <fullName evidence="3">Uncharacterized protein</fullName>
    </submittedName>
</protein>
<feature type="region of interest" description="Disordered" evidence="1">
    <location>
        <begin position="1"/>
        <end position="39"/>
    </location>
</feature>
<feature type="compositionally biased region" description="Polar residues" evidence="1">
    <location>
        <begin position="1"/>
        <end position="10"/>
    </location>
</feature>
<dbReference type="EMBL" id="WVTA01000003">
    <property type="protein sequence ID" value="KAK3214766.1"/>
    <property type="molecule type" value="Genomic_DNA"/>
</dbReference>
<feature type="transmembrane region" description="Helical" evidence="2">
    <location>
        <begin position="46"/>
        <end position="65"/>
    </location>
</feature>
<gene>
    <name evidence="3" type="ORF">GRF29_19g1194702</name>
</gene>
<comment type="caution">
    <text evidence="3">The sequence shown here is derived from an EMBL/GenBank/DDBJ whole genome shotgun (WGS) entry which is preliminary data.</text>
</comment>
<feature type="region of interest" description="Disordered" evidence="1">
    <location>
        <begin position="626"/>
        <end position="673"/>
    </location>
</feature>
<keyword evidence="2" id="KW-0812">Transmembrane</keyword>
<dbReference type="AlphaFoldDB" id="A0AAN6M628"/>
<proteinExistence type="predicted"/>
<name>A0AAN6M628_9PLEO</name>
<reference evidence="3 4" key="1">
    <citation type="submission" date="2021-02" db="EMBL/GenBank/DDBJ databases">
        <title>Genome assembly of Pseudopithomyces chartarum.</title>
        <authorList>
            <person name="Jauregui R."/>
            <person name="Singh J."/>
            <person name="Voisey C."/>
        </authorList>
    </citation>
    <scope>NUCLEOTIDE SEQUENCE [LARGE SCALE GENOMIC DNA]</scope>
    <source>
        <strain evidence="3 4">AGR01</strain>
    </source>
</reference>
<organism evidence="3 4">
    <name type="scientific">Pseudopithomyces chartarum</name>
    <dbReference type="NCBI Taxonomy" id="1892770"/>
    <lineage>
        <taxon>Eukaryota</taxon>
        <taxon>Fungi</taxon>
        <taxon>Dikarya</taxon>
        <taxon>Ascomycota</taxon>
        <taxon>Pezizomycotina</taxon>
        <taxon>Dothideomycetes</taxon>
        <taxon>Pleosporomycetidae</taxon>
        <taxon>Pleosporales</taxon>
        <taxon>Massarineae</taxon>
        <taxon>Didymosphaeriaceae</taxon>
        <taxon>Pseudopithomyces</taxon>
    </lineage>
</organism>
<evidence type="ECO:0000256" key="1">
    <source>
        <dbReference type="SAM" id="MobiDB-lite"/>
    </source>
</evidence>
<dbReference type="Proteomes" id="UP001280581">
    <property type="component" value="Unassembled WGS sequence"/>
</dbReference>
<evidence type="ECO:0000313" key="3">
    <source>
        <dbReference type="EMBL" id="KAK3214766.1"/>
    </source>
</evidence>
<keyword evidence="2" id="KW-0472">Membrane</keyword>
<keyword evidence="2" id="KW-1133">Transmembrane helix</keyword>
<evidence type="ECO:0000313" key="4">
    <source>
        <dbReference type="Proteomes" id="UP001280581"/>
    </source>
</evidence>
<accession>A0AAN6M628</accession>
<sequence>MSMEPSSSEDSLPALPKGINRKPVPRNPTLNAVPPKQPQSTHTVSALIYLGFILIGAARFNWRWIVSGTPLLSCSLAIGELNGRRVFPKIPLWFAFVFLNSIYLVASTSWILYWTFIGICHTAILISSLYQFSAVSKFVRRYLGNILRECHFVQDSISLFDLPALEIDKDTVGLFVVRGLTFSLSTLTATAYGIEVGVKLDEDMELMIQTDKVVVALFRRITIGDVYANVKGRDEMTFKDIHPFPNERDMSKDTMIAKDTLLLKAAYTSAKEGFSEIHDEFDEAVKEPQDSDQLVRKLSPDEEKARKEVQTLTQHILNTSTSHIAGAMLRRIAKERDIGDVLDSENNFRAAICAHIHDQPTVAHPPSKSIRLTTLSHNKHPKFKKFLHRLPLLYRLLLNPISYFHPIHIRSVTSAGSGKWFVSLMKNHFFKHYSQSDAEVRRLEGRISAWLADANFAVGLTDLFCTAQVPVDTDYDIECKFKIGDLMAHRTLPEAVNLTQVVHLGGADATFVLPSYLLPHHEHLFPTILTDFDEMRIEQEIEEAKGTPQAVRMKKDLERRRKDETCMKISVHGHLPALFDQQLLNFVAATVKATKVIEVEKGHEELVLKRAATDKLEMEIRRVDSLASESVKSTDDNVSASSAESETATTTSQNSVPSSAQSVPSAASAKSGGTFKARMNNTFKGMNTKIQDGWRKAGIQTVNVVANDRWIASIVGRIMRKLEKAQGDVGYSGLIALPMAEYRQRAEMESKLLP</sequence>
<feature type="compositionally biased region" description="Low complexity" evidence="1">
    <location>
        <begin position="639"/>
        <end position="671"/>
    </location>
</feature>
<feature type="transmembrane region" description="Helical" evidence="2">
    <location>
        <begin position="86"/>
        <end position="105"/>
    </location>
</feature>
<keyword evidence="4" id="KW-1185">Reference proteome</keyword>
<evidence type="ECO:0000256" key="2">
    <source>
        <dbReference type="SAM" id="Phobius"/>
    </source>
</evidence>